<protein>
    <submittedName>
        <fullName evidence="1">Uncharacterized protein</fullName>
    </submittedName>
</protein>
<sequence>ITAKGKDIDVTWKGERKVTDYFKFQIEVKFRLLGLTDVEATQQGIKIKTNQGMVEIKVKGILIRDYEGKFETSAFRKFLRSIYEKWVIPSRVVQFEEKLISDSDEFLNQAKAYLDLEGKR</sequence>
<dbReference type="EMBL" id="BARW01003594">
    <property type="protein sequence ID" value="GAI68932.1"/>
    <property type="molecule type" value="Genomic_DNA"/>
</dbReference>
<name>X1QKC0_9ZZZZ</name>
<evidence type="ECO:0000313" key="1">
    <source>
        <dbReference type="EMBL" id="GAI68932.1"/>
    </source>
</evidence>
<gene>
    <name evidence="1" type="ORF">S12H4_09040</name>
</gene>
<feature type="non-terminal residue" evidence="1">
    <location>
        <position position="1"/>
    </location>
</feature>
<dbReference type="AlphaFoldDB" id="X1QKC0"/>
<reference evidence="1" key="1">
    <citation type="journal article" date="2014" name="Front. Microbiol.">
        <title>High frequency of phylogenetically diverse reductive dehalogenase-homologous genes in deep subseafloor sedimentary metagenomes.</title>
        <authorList>
            <person name="Kawai M."/>
            <person name="Futagami T."/>
            <person name="Toyoda A."/>
            <person name="Takaki Y."/>
            <person name="Nishi S."/>
            <person name="Hori S."/>
            <person name="Arai W."/>
            <person name="Tsubouchi T."/>
            <person name="Morono Y."/>
            <person name="Uchiyama I."/>
            <person name="Ito T."/>
            <person name="Fujiyama A."/>
            <person name="Inagaki F."/>
            <person name="Takami H."/>
        </authorList>
    </citation>
    <scope>NUCLEOTIDE SEQUENCE</scope>
    <source>
        <strain evidence="1">Expedition CK06-06</strain>
    </source>
</reference>
<accession>X1QKC0</accession>
<organism evidence="1">
    <name type="scientific">marine sediment metagenome</name>
    <dbReference type="NCBI Taxonomy" id="412755"/>
    <lineage>
        <taxon>unclassified sequences</taxon>
        <taxon>metagenomes</taxon>
        <taxon>ecological metagenomes</taxon>
    </lineage>
</organism>
<proteinExistence type="predicted"/>
<comment type="caution">
    <text evidence="1">The sequence shown here is derived from an EMBL/GenBank/DDBJ whole genome shotgun (WGS) entry which is preliminary data.</text>
</comment>